<evidence type="ECO:0000313" key="5">
    <source>
        <dbReference type="EMBL" id="ADD08587.1"/>
    </source>
</evidence>
<dbReference type="OrthoDB" id="15253at2157"/>
<reference evidence="5" key="1">
    <citation type="submission" date="2010-02" db="EMBL/GenBank/DDBJ databases">
        <title>Complete sequence of Aciduliprofundum boonei T469.</title>
        <authorList>
            <consortium name="US DOE Joint Genome Institute"/>
            <person name="Lucas S."/>
            <person name="Copeland A."/>
            <person name="Lapidus A."/>
            <person name="Cheng J.-F."/>
            <person name="Bruce D."/>
            <person name="Goodwin L."/>
            <person name="Pitluck S."/>
            <person name="Saunders E."/>
            <person name="Detter J.C."/>
            <person name="Han C."/>
            <person name="Tapia R."/>
            <person name="Land M."/>
            <person name="Hauser L."/>
            <person name="Kyrpides N."/>
            <person name="Mikhailova N."/>
            <person name="Flores G."/>
            <person name="Reysenbach A.-L."/>
            <person name="Woyke T."/>
        </authorList>
    </citation>
    <scope>NUCLEOTIDE SEQUENCE</scope>
    <source>
        <strain evidence="5">T469</strain>
    </source>
</reference>
<organism evidence="5 6">
    <name type="scientific">Aciduliprofundum boonei (strain DSM 19572 / T469)</name>
    <dbReference type="NCBI Taxonomy" id="439481"/>
    <lineage>
        <taxon>Archaea</taxon>
        <taxon>Methanobacteriati</taxon>
        <taxon>Thermoplasmatota</taxon>
        <taxon>DHVE2 group</taxon>
        <taxon>Candidatus Aciduliprofundum</taxon>
    </lineage>
</organism>
<dbReference type="PANTHER" id="PTHR43359:SF1">
    <property type="entry name" value="FORMATE HYDROGENLYASE SUBUNIT 4-RELATED"/>
    <property type="match status" value="1"/>
</dbReference>
<evidence type="ECO:0000256" key="4">
    <source>
        <dbReference type="ARBA" id="ARBA00023136"/>
    </source>
</evidence>
<name>B5I9E4_ACIB4</name>
<dbReference type="InterPro" id="IPR001694">
    <property type="entry name" value="NADH_UbQ_OxRdtase_su1/FPO"/>
</dbReference>
<protein>
    <submittedName>
        <fullName evidence="5">Formate hydrogenlyase subunit 4 (HycD)</fullName>
    </submittedName>
</protein>
<dbReference type="GO" id="GO:0005886">
    <property type="term" value="C:plasma membrane"/>
    <property type="evidence" value="ECO:0007669"/>
    <property type="project" value="TreeGrafter"/>
</dbReference>
<dbReference type="eggNOG" id="arCOG01545">
    <property type="taxonomic scope" value="Archaea"/>
</dbReference>
<dbReference type="GeneID" id="8827728"/>
<proteinExistence type="predicted"/>
<dbReference type="STRING" id="439481.Aboo_0778"/>
<dbReference type="Proteomes" id="UP000001400">
    <property type="component" value="Chromosome"/>
</dbReference>
<keyword evidence="3" id="KW-1133">Transmembrane helix</keyword>
<accession>B5I9E4</accession>
<sequence>MIPEIVAGLVQVLTVLALSPLMVGILKKWEAKFESRKGISIFQPYYDLAKSFKKEIVVPEDAGSLFILAPMLSFTAYLILPWVVPIVFGSPSWFAPLVDFLGGAFLFGFASFFSVIGTEKTGSYYTGIGATRGVTFGAFAEPVLITVFFGVALITGTNNPFLTNETLRNNLSWMLSPTHILLITAFFLLLLFDTGKLPIESHGMGELGMIGQGMGLEYSGPLYALKSWGSYMKQFILFSVFINVFAMPWFIPLQVNALTILYGIALLFVKMLVVIFAIVLVEISVAKIRLFKIIDYLTFSYLTALLAVISFFLVGGVPQ</sequence>
<dbReference type="AlphaFoldDB" id="B5I9E4"/>
<dbReference type="PANTHER" id="PTHR43359">
    <property type="entry name" value="FORMATE HYDROGENLYASE SUBUNIT 4"/>
    <property type="match status" value="1"/>
</dbReference>
<dbReference type="KEGG" id="abi:Aboo_0778"/>
<evidence type="ECO:0000313" key="6">
    <source>
        <dbReference type="Proteomes" id="UP000001400"/>
    </source>
</evidence>
<dbReference type="HOGENOM" id="CLU_015134_2_0_2"/>
<keyword evidence="6" id="KW-1185">Reference proteome</keyword>
<evidence type="ECO:0000256" key="2">
    <source>
        <dbReference type="ARBA" id="ARBA00022692"/>
    </source>
</evidence>
<dbReference type="InterPro" id="IPR052561">
    <property type="entry name" value="ComplexI_Subunit1"/>
</dbReference>
<gene>
    <name evidence="5" type="ordered locus">Aboo_0778</name>
</gene>
<evidence type="ECO:0000256" key="3">
    <source>
        <dbReference type="ARBA" id="ARBA00022989"/>
    </source>
</evidence>
<evidence type="ECO:0000256" key="1">
    <source>
        <dbReference type="ARBA" id="ARBA00004141"/>
    </source>
</evidence>
<dbReference type="RefSeq" id="WP_008082264.1">
    <property type="nucleotide sequence ID" value="NC_013926.1"/>
</dbReference>
<keyword evidence="2" id="KW-0812">Transmembrane</keyword>
<dbReference type="Pfam" id="PF00146">
    <property type="entry name" value="NADHdh"/>
    <property type="match status" value="1"/>
</dbReference>
<keyword evidence="4" id="KW-0472">Membrane</keyword>
<comment type="subcellular location">
    <subcellularLocation>
        <location evidence="1">Membrane</location>
        <topology evidence="1">Multi-pass membrane protein</topology>
    </subcellularLocation>
</comment>
<dbReference type="EMBL" id="CP001941">
    <property type="protein sequence ID" value="ADD08587.1"/>
    <property type="molecule type" value="Genomic_DNA"/>
</dbReference>